<sequence>MPAYPWKRIFAFILLLTLAAIIAMELSLRSLGYLPTALDSKERWSHERGRASQLGPQALTLIGTSRFQLGMDLDTLRQGTGLEAIQLAIDGSSFVPVLKNLADDPRVTGTILIDYTSGALANARQGNFGSASVFVDEYEKQQLHFQNFSADTLEKKLTTAIHENLSIFSDGSNPWFALRYRILPWKRSSQYITTRPDRSRLADYSRLPWPDVYYSRVAKQLGMEWNPRAGKGRVEMRFLDKIKTMPVASQEDFQYGGQLIRGYIDAIQKRGGKVLFVKMPTTGLVKEADEQLYPEDRFLDVFFANSHLPILYDKNYPAIKDFKCPDGSHLDQKDRASFSAIVARFVAGKG</sequence>
<dbReference type="EMBL" id="JACOGF010000014">
    <property type="protein sequence ID" value="MBC3920260.1"/>
    <property type="molecule type" value="Genomic_DNA"/>
</dbReference>
<name>A0ABR6ZWP3_9BURK</name>
<protein>
    <recommendedName>
        <fullName evidence="3">SGNH/GDSL hydrolase family protein</fullName>
    </recommendedName>
</protein>
<dbReference type="RefSeq" id="WP_186949620.1">
    <property type="nucleotide sequence ID" value="NZ_JACOGF010000014.1"/>
</dbReference>
<gene>
    <name evidence="1" type="ORF">H8L32_22540</name>
</gene>
<proteinExistence type="predicted"/>
<keyword evidence="2" id="KW-1185">Reference proteome</keyword>
<organism evidence="1 2">
    <name type="scientific">Undibacterium hunanense</name>
    <dbReference type="NCBI Taxonomy" id="2762292"/>
    <lineage>
        <taxon>Bacteria</taxon>
        <taxon>Pseudomonadati</taxon>
        <taxon>Pseudomonadota</taxon>
        <taxon>Betaproteobacteria</taxon>
        <taxon>Burkholderiales</taxon>
        <taxon>Oxalobacteraceae</taxon>
        <taxon>Undibacterium</taxon>
    </lineage>
</organism>
<reference evidence="1 2" key="1">
    <citation type="submission" date="2020-08" db="EMBL/GenBank/DDBJ databases">
        <title>Novel species isolated from subtropical streams in China.</title>
        <authorList>
            <person name="Lu H."/>
        </authorList>
    </citation>
    <scope>NUCLEOTIDE SEQUENCE [LARGE SCALE GENOMIC DNA]</scope>
    <source>
        <strain evidence="1 2">CY18W</strain>
    </source>
</reference>
<accession>A0ABR6ZWP3</accession>
<evidence type="ECO:0000313" key="1">
    <source>
        <dbReference type="EMBL" id="MBC3920260.1"/>
    </source>
</evidence>
<dbReference type="Proteomes" id="UP000650424">
    <property type="component" value="Unassembled WGS sequence"/>
</dbReference>
<evidence type="ECO:0000313" key="2">
    <source>
        <dbReference type="Proteomes" id="UP000650424"/>
    </source>
</evidence>
<evidence type="ECO:0008006" key="3">
    <source>
        <dbReference type="Google" id="ProtNLM"/>
    </source>
</evidence>
<comment type="caution">
    <text evidence="1">The sequence shown here is derived from an EMBL/GenBank/DDBJ whole genome shotgun (WGS) entry which is preliminary data.</text>
</comment>